<dbReference type="EMBL" id="JAGGMS010000001">
    <property type="protein sequence ID" value="MBP2185355.1"/>
    <property type="molecule type" value="Genomic_DNA"/>
</dbReference>
<keyword evidence="2" id="KW-1185">Reference proteome</keyword>
<name>A0ABS4Q107_9PSEU</name>
<reference evidence="1 2" key="1">
    <citation type="submission" date="2021-03" db="EMBL/GenBank/DDBJ databases">
        <title>Sequencing the genomes of 1000 actinobacteria strains.</title>
        <authorList>
            <person name="Klenk H.-P."/>
        </authorList>
    </citation>
    <scope>NUCLEOTIDE SEQUENCE [LARGE SCALE GENOMIC DNA]</scope>
    <source>
        <strain evidence="1 2">DSM 45510</strain>
    </source>
</reference>
<accession>A0ABS4Q107</accession>
<dbReference type="Proteomes" id="UP000741013">
    <property type="component" value="Unassembled WGS sequence"/>
</dbReference>
<organism evidence="1 2">
    <name type="scientific">Amycolatopsis magusensis</name>
    <dbReference type="NCBI Taxonomy" id="882444"/>
    <lineage>
        <taxon>Bacteria</taxon>
        <taxon>Bacillati</taxon>
        <taxon>Actinomycetota</taxon>
        <taxon>Actinomycetes</taxon>
        <taxon>Pseudonocardiales</taxon>
        <taxon>Pseudonocardiaceae</taxon>
        <taxon>Amycolatopsis</taxon>
    </lineage>
</organism>
<evidence type="ECO:0000313" key="1">
    <source>
        <dbReference type="EMBL" id="MBP2185355.1"/>
    </source>
</evidence>
<sequence length="119" mass="12900">MDDPHIHVERKVLQAGADYRNVVASTLGLVADAPTVVTTGCGVEVPYAMTSARPESVTCLACREHGHREHLAMADQIEQLSRMPGIAMLTAEETAEAVRWLQDRAARYRSSGGPEDQLG</sequence>
<comment type="caution">
    <text evidence="1">The sequence shown here is derived from an EMBL/GenBank/DDBJ whole genome shotgun (WGS) entry which is preliminary data.</text>
</comment>
<protein>
    <submittedName>
        <fullName evidence="1">Uncharacterized protein</fullName>
    </submittedName>
</protein>
<dbReference type="RefSeq" id="WP_209668251.1">
    <property type="nucleotide sequence ID" value="NZ_JAGGMS010000001.1"/>
</dbReference>
<gene>
    <name evidence="1" type="ORF">JOM49_006881</name>
</gene>
<proteinExistence type="predicted"/>
<evidence type="ECO:0000313" key="2">
    <source>
        <dbReference type="Proteomes" id="UP000741013"/>
    </source>
</evidence>